<proteinExistence type="predicted"/>
<accession>A0A1J5P9I9</accession>
<dbReference type="EMBL" id="MLJW01008372">
    <property type="protein sequence ID" value="OIQ64148.1"/>
    <property type="molecule type" value="Genomic_DNA"/>
</dbReference>
<dbReference type="AlphaFoldDB" id="A0A1J5P9I9"/>
<gene>
    <name evidence="1" type="ORF">GALL_543020</name>
</gene>
<comment type="caution">
    <text evidence="1">The sequence shown here is derived from an EMBL/GenBank/DDBJ whole genome shotgun (WGS) entry which is preliminary data.</text>
</comment>
<name>A0A1J5P9I9_9ZZZZ</name>
<sequence length="189" mass="21683">MLYTALTRHKCKVVILHQGDFRELQRYSHDEASDVARRMTNLFVPSKPVEVWVKNQSVFLDSNLIYRTEQGELVRSKSEWIIADKLHAAGIDYQYEQPLQLAGVERFPDFTIVDDDSGSTWYWEHNGMLSNKEYRERWERKLTAYRKQGIFPLSEGGGENGTLLITEETEGVGLDATQIKNNISAILGG</sequence>
<reference evidence="1" key="1">
    <citation type="submission" date="2016-10" db="EMBL/GenBank/DDBJ databases">
        <title>Sequence of Gallionella enrichment culture.</title>
        <authorList>
            <person name="Poehlein A."/>
            <person name="Muehling M."/>
            <person name="Daniel R."/>
        </authorList>
    </citation>
    <scope>NUCLEOTIDE SEQUENCE</scope>
</reference>
<organism evidence="1">
    <name type="scientific">mine drainage metagenome</name>
    <dbReference type="NCBI Taxonomy" id="410659"/>
    <lineage>
        <taxon>unclassified sequences</taxon>
        <taxon>metagenomes</taxon>
        <taxon>ecological metagenomes</taxon>
    </lineage>
</organism>
<evidence type="ECO:0000313" key="1">
    <source>
        <dbReference type="EMBL" id="OIQ64148.1"/>
    </source>
</evidence>
<protein>
    <submittedName>
        <fullName evidence="1">Uncharacterized protein</fullName>
    </submittedName>
</protein>